<feature type="compositionally biased region" description="Polar residues" evidence="19">
    <location>
        <begin position="1"/>
        <end position="17"/>
    </location>
</feature>
<evidence type="ECO:0000256" key="1">
    <source>
        <dbReference type="ARBA" id="ARBA00001698"/>
    </source>
</evidence>
<dbReference type="EC" id="2.7.7.41" evidence="6 18"/>
<evidence type="ECO:0000313" key="21">
    <source>
        <dbReference type="EMBL" id="MBL6077304.1"/>
    </source>
</evidence>
<dbReference type="Proteomes" id="UP000660885">
    <property type="component" value="Unassembled WGS sequence"/>
</dbReference>
<dbReference type="EMBL" id="JAETWB010000001">
    <property type="protein sequence ID" value="MBL6077304.1"/>
    <property type="molecule type" value="Genomic_DNA"/>
</dbReference>
<feature type="transmembrane region" description="Helical" evidence="20">
    <location>
        <begin position="159"/>
        <end position="178"/>
    </location>
</feature>
<dbReference type="Pfam" id="PF01148">
    <property type="entry name" value="CTP_transf_1"/>
    <property type="match status" value="1"/>
</dbReference>
<evidence type="ECO:0000256" key="5">
    <source>
        <dbReference type="ARBA" id="ARBA00010185"/>
    </source>
</evidence>
<comment type="pathway">
    <text evidence="4">Lipid metabolism.</text>
</comment>
<evidence type="ECO:0000256" key="20">
    <source>
        <dbReference type="SAM" id="Phobius"/>
    </source>
</evidence>
<evidence type="ECO:0000256" key="7">
    <source>
        <dbReference type="ARBA" id="ARBA00019373"/>
    </source>
</evidence>
<feature type="compositionally biased region" description="Low complexity" evidence="19">
    <location>
        <begin position="21"/>
        <end position="36"/>
    </location>
</feature>
<keyword evidence="22" id="KW-1185">Reference proteome</keyword>
<evidence type="ECO:0000256" key="18">
    <source>
        <dbReference type="RuleBase" id="RU003938"/>
    </source>
</evidence>
<evidence type="ECO:0000256" key="4">
    <source>
        <dbReference type="ARBA" id="ARBA00005189"/>
    </source>
</evidence>
<evidence type="ECO:0000256" key="14">
    <source>
        <dbReference type="ARBA" id="ARBA00023098"/>
    </source>
</evidence>
<evidence type="ECO:0000256" key="6">
    <source>
        <dbReference type="ARBA" id="ARBA00012487"/>
    </source>
</evidence>
<protein>
    <recommendedName>
        <fullName evidence="7 18">Phosphatidate cytidylyltransferase</fullName>
        <ecNumber evidence="6 18">2.7.7.41</ecNumber>
    </recommendedName>
</protein>
<dbReference type="PANTHER" id="PTHR46382">
    <property type="entry name" value="PHOSPHATIDATE CYTIDYLYLTRANSFERASE"/>
    <property type="match status" value="1"/>
</dbReference>
<dbReference type="InterPro" id="IPR000374">
    <property type="entry name" value="PC_trans"/>
</dbReference>
<comment type="subcellular location">
    <subcellularLocation>
        <location evidence="2">Cell membrane</location>
        <topology evidence="2">Multi-pass membrane protein</topology>
    </subcellularLocation>
</comment>
<keyword evidence="9" id="KW-0444">Lipid biosynthesis</keyword>
<proteinExistence type="inferred from homology"/>
<keyword evidence="10 18" id="KW-0808">Transferase</keyword>
<keyword evidence="15 20" id="KW-0472">Membrane</keyword>
<organism evidence="21 22">
    <name type="scientific">Belnapia arida</name>
    <dbReference type="NCBI Taxonomy" id="2804533"/>
    <lineage>
        <taxon>Bacteria</taxon>
        <taxon>Pseudomonadati</taxon>
        <taxon>Pseudomonadota</taxon>
        <taxon>Alphaproteobacteria</taxon>
        <taxon>Acetobacterales</taxon>
        <taxon>Roseomonadaceae</taxon>
        <taxon>Belnapia</taxon>
    </lineage>
</organism>
<name>A0ABS1TZZ9_9PROT</name>
<evidence type="ECO:0000256" key="9">
    <source>
        <dbReference type="ARBA" id="ARBA00022516"/>
    </source>
</evidence>
<evidence type="ECO:0000256" key="8">
    <source>
        <dbReference type="ARBA" id="ARBA00022475"/>
    </source>
</evidence>
<dbReference type="GO" id="GO:0016779">
    <property type="term" value="F:nucleotidyltransferase activity"/>
    <property type="evidence" value="ECO:0007669"/>
    <property type="project" value="UniProtKB-KW"/>
</dbReference>
<dbReference type="PROSITE" id="PS01315">
    <property type="entry name" value="CDS"/>
    <property type="match status" value="1"/>
</dbReference>
<keyword evidence="14" id="KW-0443">Lipid metabolism</keyword>
<dbReference type="PANTHER" id="PTHR46382:SF1">
    <property type="entry name" value="PHOSPHATIDATE CYTIDYLYLTRANSFERASE"/>
    <property type="match status" value="1"/>
</dbReference>
<keyword evidence="13 20" id="KW-1133">Transmembrane helix</keyword>
<keyword evidence="8" id="KW-1003">Cell membrane</keyword>
<evidence type="ECO:0000256" key="2">
    <source>
        <dbReference type="ARBA" id="ARBA00004651"/>
    </source>
</evidence>
<evidence type="ECO:0000256" key="10">
    <source>
        <dbReference type="ARBA" id="ARBA00022679"/>
    </source>
</evidence>
<evidence type="ECO:0000256" key="16">
    <source>
        <dbReference type="ARBA" id="ARBA00023209"/>
    </source>
</evidence>
<evidence type="ECO:0000256" key="12">
    <source>
        <dbReference type="ARBA" id="ARBA00022695"/>
    </source>
</evidence>
<keyword evidence="11 18" id="KW-0812">Transmembrane</keyword>
<comment type="pathway">
    <text evidence="3 18">Phospholipid metabolism; CDP-diacylglycerol biosynthesis; CDP-diacylglycerol from sn-glycerol 3-phosphate: step 3/3.</text>
</comment>
<evidence type="ECO:0000256" key="17">
    <source>
        <dbReference type="ARBA" id="ARBA00023264"/>
    </source>
</evidence>
<feature type="transmembrane region" description="Helical" evidence="20">
    <location>
        <begin position="116"/>
        <end position="147"/>
    </location>
</feature>
<feature type="region of interest" description="Disordered" evidence="19">
    <location>
        <begin position="1"/>
        <end position="52"/>
    </location>
</feature>
<comment type="caution">
    <text evidence="21">The sequence shown here is derived from an EMBL/GenBank/DDBJ whole genome shotgun (WGS) entry which is preliminary data.</text>
</comment>
<evidence type="ECO:0000256" key="3">
    <source>
        <dbReference type="ARBA" id="ARBA00005119"/>
    </source>
</evidence>
<comment type="catalytic activity">
    <reaction evidence="1 18">
        <text>a 1,2-diacyl-sn-glycero-3-phosphate + CTP + H(+) = a CDP-1,2-diacyl-sn-glycerol + diphosphate</text>
        <dbReference type="Rhea" id="RHEA:16229"/>
        <dbReference type="ChEBI" id="CHEBI:15378"/>
        <dbReference type="ChEBI" id="CHEBI:33019"/>
        <dbReference type="ChEBI" id="CHEBI:37563"/>
        <dbReference type="ChEBI" id="CHEBI:58332"/>
        <dbReference type="ChEBI" id="CHEBI:58608"/>
        <dbReference type="EC" id="2.7.7.41"/>
    </reaction>
</comment>
<keyword evidence="16" id="KW-0594">Phospholipid biosynthesis</keyword>
<evidence type="ECO:0000313" key="22">
    <source>
        <dbReference type="Proteomes" id="UP000660885"/>
    </source>
</evidence>
<comment type="similarity">
    <text evidence="5 18">Belongs to the CDS family.</text>
</comment>
<accession>A0ABS1TZZ9</accession>
<feature type="transmembrane region" description="Helical" evidence="20">
    <location>
        <begin position="229"/>
        <end position="247"/>
    </location>
</feature>
<evidence type="ECO:0000256" key="15">
    <source>
        <dbReference type="ARBA" id="ARBA00023136"/>
    </source>
</evidence>
<evidence type="ECO:0000256" key="13">
    <source>
        <dbReference type="ARBA" id="ARBA00022989"/>
    </source>
</evidence>
<gene>
    <name evidence="21" type="ORF">JMJ56_04745</name>
</gene>
<feature type="transmembrane region" description="Helical" evidence="20">
    <location>
        <begin position="190"/>
        <end position="208"/>
    </location>
</feature>
<keyword evidence="12 18" id="KW-0548">Nucleotidyltransferase</keyword>
<sequence>MRSSSSRTCSGRITAPSTWHGRSATTAGGSGASAPARAERSPRVTDPAARPASRWPDLRKRALSAMLLGPAALLCIWLGAEAWTALMAAAVALLAWEWVRLCGFSTKRPPGLAVPVAVLLAGVLAVGGAWNWAFAVLGFGFLGLWAVAEPPRFRRAVPGFWLAFGVIYIGLAGVSLIHLRGDAVAGLRNVIFLFLIVWSSDIGAYAAGRAFGGPKLAPAISPNKTWSGAMGGLVSAMAVGVLSAYVMEPATAPLPRVLVIAAILSMLSQAGDLFESWIKRRFNVKDSSRLIPGHGGLLDRLDGVISAAPAAALLGVLLGPGEALWR</sequence>
<evidence type="ECO:0000256" key="19">
    <source>
        <dbReference type="SAM" id="MobiDB-lite"/>
    </source>
</evidence>
<evidence type="ECO:0000256" key="11">
    <source>
        <dbReference type="ARBA" id="ARBA00022692"/>
    </source>
</evidence>
<feature type="transmembrane region" description="Helical" evidence="20">
    <location>
        <begin position="63"/>
        <end position="96"/>
    </location>
</feature>
<keyword evidence="17" id="KW-1208">Phospholipid metabolism</keyword>
<reference evidence="21 22" key="1">
    <citation type="submission" date="2021-01" db="EMBL/GenBank/DDBJ databases">
        <title>Belnapia mucosa sp. nov. and Belnapia arida sp. nov., isolated from the Tabernas Desert (Almeria, Spain).</title>
        <authorList>
            <person name="Molina-Menor E."/>
            <person name="Vidal-Verdu A."/>
            <person name="Calonge A."/>
            <person name="Satari L."/>
            <person name="Pereto J."/>
            <person name="Porcar M."/>
        </authorList>
    </citation>
    <scope>NUCLEOTIDE SEQUENCE [LARGE SCALE GENOMIC DNA]</scope>
    <source>
        <strain evidence="21 22">T18</strain>
    </source>
</reference>